<dbReference type="Proteomes" id="UP000231742">
    <property type="component" value="Unassembled WGS sequence"/>
</dbReference>
<dbReference type="EMBL" id="PGFH01000002">
    <property type="protein sequence ID" value="PJJ78564.1"/>
    <property type="molecule type" value="Genomic_DNA"/>
</dbReference>
<keyword evidence="2" id="KW-0012">Acyltransferase</keyword>
<feature type="domain" description="N-acetyltransferase" evidence="3">
    <location>
        <begin position="16"/>
        <end position="159"/>
    </location>
</feature>
<keyword evidence="5" id="KW-1185">Reference proteome</keyword>
<dbReference type="OrthoDB" id="70840at2"/>
<dbReference type="RefSeq" id="WP_100389597.1">
    <property type="nucleotide sequence ID" value="NZ_BMZU01000002.1"/>
</dbReference>
<dbReference type="PROSITE" id="PS51186">
    <property type="entry name" value="GNAT"/>
    <property type="match status" value="1"/>
</dbReference>
<dbReference type="SUPFAM" id="SSF55729">
    <property type="entry name" value="Acyl-CoA N-acyltransferases (Nat)"/>
    <property type="match status" value="1"/>
</dbReference>
<dbReference type="InterPro" id="IPR000182">
    <property type="entry name" value="GNAT_dom"/>
</dbReference>
<dbReference type="AlphaFoldDB" id="A0A2M9D2Z7"/>
<keyword evidence="1 4" id="KW-0808">Transferase</keyword>
<evidence type="ECO:0000256" key="2">
    <source>
        <dbReference type="ARBA" id="ARBA00023315"/>
    </source>
</evidence>
<accession>A0A2M9D2Z7</accession>
<dbReference type="CDD" id="cd04301">
    <property type="entry name" value="NAT_SF"/>
    <property type="match status" value="1"/>
</dbReference>
<dbReference type="Gene3D" id="3.40.630.30">
    <property type="match status" value="1"/>
</dbReference>
<protein>
    <submittedName>
        <fullName evidence="4">Putative acetyltransferase</fullName>
    </submittedName>
</protein>
<dbReference type="GO" id="GO:0016747">
    <property type="term" value="F:acyltransferase activity, transferring groups other than amino-acyl groups"/>
    <property type="evidence" value="ECO:0007669"/>
    <property type="project" value="InterPro"/>
</dbReference>
<dbReference type="PANTHER" id="PTHR43877">
    <property type="entry name" value="AMINOALKYLPHOSPHONATE N-ACETYLTRANSFERASE-RELATED-RELATED"/>
    <property type="match status" value="1"/>
</dbReference>
<dbReference type="InterPro" id="IPR050832">
    <property type="entry name" value="Bact_Acetyltransf"/>
</dbReference>
<dbReference type="InterPro" id="IPR016181">
    <property type="entry name" value="Acyl_CoA_acyltransferase"/>
</dbReference>
<dbReference type="PANTHER" id="PTHR43877:SF2">
    <property type="entry name" value="AMINOALKYLPHOSPHONATE N-ACETYLTRANSFERASE-RELATED"/>
    <property type="match status" value="1"/>
</dbReference>
<proteinExistence type="predicted"/>
<evidence type="ECO:0000313" key="5">
    <source>
        <dbReference type="Proteomes" id="UP000231742"/>
    </source>
</evidence>
<comment type="caution">
    <text evidence="4">The sequence shown here is derived from an EMBL/GenBank/DDBJ whole genome shotgun (WGS) entry which is preliminary data.</text>
</comment>
<dbReference type="Pfam" id="PF00583">
    <property type="entry name" value="Acetyltransf_1"/>
    <property type="match status" value="1"/>
</dbReference>
<name>A0A2M9D2Z7_9MICO</name>
<reference evidence="4 5" key="1">
    <citation type="submission" date="2017-11" db="EMBL/GenBank/DDBJ databases">
        <title>Genomic Encyclopedia of Archaeal and Bacterial Type Strains, Phase II (KMG-II): From Individual Species to Whole Genera.</title>
        <authorList>
            <person name="Goeker M."/>
        </authorList>
    </citation>
    <scope>NUCLEOTIDE SEQUENCE [LARGE SCALE GENOMIC DNA]</scope>
    <source>
        <strain evidence="4 5">DSM 16400</strain>
    </source>
</reference>
<evidence type="ECO:0000256" key="1">
    <source>
        <dbReference type="ARBA" id="ARBA00022679"/>
    </source>
</evidence>
<gene>
    <name evidence="4" type="ORF">CLV85_2139</name>
</gene>
<organism evidence="4 5">
    <name type="scientific">Salinibacterium amurskyense</name>
    <dbReference type="NCBI Taxonomy" id="205941"/>
    <lineage>
        <taxon>Bacteria</taxon>
        <taxon>Bacillati</taxon>
        <taxon>Actinomycetota</taxon>
        <taxon>Actinomycetes</taxon>
        <taxon>Micrococcales</taxon>
        <taxon>Microbacteriaceae</taxon>
        <taxon>Salinibacterium</taxon>
    </lineage>
</organism>
<sequence length="159" mass="17461">MSLTVEWVDWLDPRAVNQRELMTVETTAMYADRQAALDEAGRNAVNAALTVAPEDISHTLLVLDGDTVIGHAALRPFGQSLEVKKVFVDSRHRGKGAARRLMNELEAVAREASAHSLVLQTGHAQLPAMALYESLGYTHIEAFGEYANIPFGICYEKPL</sequence>
<evidence type="ECO:0000259" key="3">
    <source>
        <dbReference type="PROSITE" id="PS51186"/>
    </source>
</evidence>
<evidence type="ECO:0000313" key="4">
    <source>
        <dbReference type="EMBL" id="PJJ78564.1"/>
    </source>
</evidence>